<dbReference type="EMBL" id="JAUCFG010000003">
    <property type="protein sequence ID" value="MDM5441608.1"/>
    <property type="molecule type" value="Genomic_DNA"/>
</dbReference>
<gene>
    <name evidence="2" type="ORF">QUG02_26530</name>
</gene>
<reference evidence="2 3" key="1">
    <citation type="submission" date="2023-06" db="EMBL/GenBank/DDBJ databases">
        <title>Comparative genomics of Bacillaceae isolates and their secondary metabolite potential.</title>
        <authorList>
            <person name="Song L."/>
            <person name="Nielsen L.J."/>
            <person name="Mohite O."/>
            <person name="Xu X."/>
            <person name="Weber T."/>
            <person name="Kovacs A.T."/>
        </authorList>
    </citation>
    <scope>NUCLEOTIDE SEQUENCE [LARGE SCALE GENOMIC DNA]</scope>
    <source>
        <strain evidence="2 3">DX2.1</strain>
    </source>
</reference>
<sequence>MLKKGILSLSLCTAVLAVPVSSFAAENELPVQSSESKVISTEYGYTSASDNLKPITKEDKPQYNMSQNVAGGVWTYGQKLNWQLKQAQFSNFNTNDWVHRSTAMANDDYWKTEWKSRGVPANSITDYFWTLNTYRSYYDIMQ</sequence>
<feature type="signal peptide" evidence="1">
    <location>
        <begin position="1"/>
        <end position="24"/>
    </location>
</feature>
<evidence type="ECO:0000256" key="1">
    <source>
        <dbReference type="SAM" id="SignalP"/>
    </source>
</evidence>
<accession>A0ABT7RF81</accession>
<evidence type="ECO:0000313" key="3">
    <source>
        <dbReference type="Proteomes" id="UP001224139"/>
    </source>
</evidence>
<evidence type="ECO:0000313" key="2">
    <source>
        <dbReference type="EMBL" id="MDM5441608.1"/>
    </source>
</evidence>
<keyword evidence="1" id="KW-0732">Signal</keyword>
<protein>
    <recommendedName>
        <fullName evidence="4">Lactococcin 972 family bacteriocin</fullName>
    </recommendedName>
</protein>
<dbReference type="RefSeq" id="WP_289361049.1">
    <property type="nucleotide sequence ID" value="NZ_JAUCFG010000003.1"/>
</dbReference>
<dbReference type="Proteomes" id="UP001224139">
    <property type="component" value="Unassembled WGS sequence"/>
</dbReference>
<name>A0ABT7RF81_9BACI</name>
<keyword evidence="3" id="KW-1185">Reference proteome</keyword>
<evidence type="ECO:0008006" key="4">
    <source>
        <dbReference type="Google" id="ProtNLM"/>
    </source>
</evidence>
<comment type="caution">
    <text evidence="2">The sequence shown here is derived from an EMBL/GenBank/DDBJ whole genome shotgun (WGS) entry which is preliminary data.</text>
</comment>
<feature type="chain" id="PRO_5046783678" description="Lactococcin 972 family bacteriocin" evidence="1">
    <location>
        <begin position="25"/>
        <end position="142"/>
    </location>
</feature>
<organism evidence="2 3">
    <name type="scientific">Bacillus hominis</name>
    <dbReference type="NCBI Taxonomy" id="2817478"/>
    <lineage>
        <taxon>Bacteria</taxon>
        <taxon>Bacillati</taxon>
        <taxon>Bacillota</taxon>
        <taxon>Bacilli</taxon>
        <taxon>Bacillales</taxon>
        <taxon>Bacillaceae</taxon>
        <taxon>Bacillus</taxon>
        <taxon>Bacillus cereus group</taxon>
    </lineage>
</organism>
<proteinExistence type="predicted"/>